<keyword evidence="2" id="KW-0472">Membrane</keyword>
<sequence length="485" mass="53662">MARMELELLVTPKQNAVLPGEDTSVTQDSKHQDSNHQKRTEKLPLLPRITRISWHDLVASLAPVVLASIIAIAIAFHFVQPAPPSTITITSGPDGSIFRSIAEKYRKILARNGIKLEILPSAGSLDNLKRLADPKGHADVGFVQGGIATGNDISQVMSLGSVFYEPLTIVYRNARPIQRLSELKGKRVAIGPDGSGTRFLALALLKANGIEPGGPTGLVDLSGEQAVDALLKHRIDAIFLMADSAAPGTIRKMLHSKGIRLFTFPQADGYLRRFRYLSKLELPSGSFDLGENLPPQPLIMLAPTVELIARTDLHPALSDLLLEAAQEVHGRATLMQNHGEFPAPLEHEYQISPDATRYYKSGKSFAYHYLPFWLASLTDRILVMIVPIVIVLIPGLRFVPSLYAWRIKRRIYRHYGELMALERATLEPISTRNRAELLARLNEIEKSVITGKIPGSFADETYVLRQHINFVRTRLLSTAEPEKPG</sequence>
<dbReference type="PANTHER" id="PTHR42941:SF1">
    <property type="entry name" value="SLL1037 PROTEIN"/>
    <property type="match status" value="1"/>
</dbReference>
<dbReference type="Pfam" id="PF16868">
    <property type="entry name" value="NMT1_3"/>
    <property type="match status" value="1"/>
</dbReference>
<accession>A0A1J5QPH8</accession>
<proteinExistence type="predicted"/>
<evidence type="ECO:0000256" key="2">
    <source>
        <dbReference type="SAM" id="Phobius"/>
    </source>
</evidence>
<dbReference type="AlphaFoldDB" id="A0A1J5QPH8"/>
<dbReference type="PANTHER" id="PTHR42941">
    <property type="entry name" value="SLL1037 PROTEIN"/>
    <property type="match status" value="1"/>
</dbReference>
<feature type="transmembrane region" description="Helical" evidence="2">
    <location>
        <begin position="381"/>
        <end position="405"/>
    </location>
</feature>
<dbReference type="Gene3D" id="3.40.190.10">
    <property type="entry name" value="Periplasmic binding protein-like II"/>
    <property type="match status" value="2"/>
</dbReference>
<dbReference type="SUPFAM" id="SSF53850">
    <property type="entry name" value="Periplasmic binding protein-like II"/>
    <property type="match status" value="1"/>
</dbReference>
<gene>
    <name evidence="3" type="ORF">GALL_363900</name>
</gene>
<reference evidence="3" key="1">
    <citation type="submission" date="2016-10" db="EMBL/GenBank/DDBJ databases">
        <title>Sequence of Gallionella enrichment culture.</title>
        <authorList>
            <person name="Poehlein A."/>
            <person name="Muehling M."/>
            <person name="Daniel R."/>
        </authorList>
    </citation>
    <scope>NUCLEOTIDE SEQUENCE</scope>
</reference>
<dbReference type="EMBL" id="MLJW01000875">
    <property type="protein sequence ID" value="OIQ81836.1"/>
    <property type="molecule type" value="Genomic_DNA"/>
</dbReference>
<comment type="caution">
    <text evidence="3">The sequence shown here is derived from an EMBL/GenBank/DDBJ whole genome shotgun (WGS) entry which is preliminary data.</text>
</comment>
<name>A0A1J5QPH8_9ZZZZ</name>
<feature type="region of interest" description="Disordered" evidence="1">
    <location>
        <begin position="18"/>
        <end position="42"/>
    </location>
</feature>
<feature type="compositionally biased region" description="Basic and acidic residues" evidence="1">
    <location>
        <begin position="28"/>
        <end position="42"/>
    </location>
</feature>
<dbReference type="InterPro" id="IPR011852">
    <property type="entry name" value="TRAP_TAXI"/>
</dbReference>
<keyword evidence="2" id="KW-0812">Transmembrane</keyword>
<evidence type="ECO:0000256" key="1">
    <source>
        <dbReference type="SAM" id="MobiDB-lite"/>
    </source>
</evidence>
<organism evidence="3">
    <name type="scientific">mine drainage metagenome</name>
    <dbReference type="NCBI Taxonomy" id="410659"/>
    <lineage>
        <taxon>unclassified sequences</taxon>
        <taxon>metagenomes</taxon>
        <taxon>ecological metagenomes</taxon>
    </lineage>
</organism>
<feature type="transmembrane region" description="Helical" evidence="2">
    <location>
        <begin position="57"/>
        <end position="79"/>
    </location>
</feature>
<protein>
    <submittedName>
        <fullName evidence="3">NMT1/THI5 like protein</fullName>
    </submittedName>
</protein>
<keyword evidence="2" id="KW-1133">Transmembrane helix</keyword>
<evidence type="ECO:0000313" key="3">
    <source>
        <dbReference type="EMBL" id="OIQ81836.1"/>
    </source>
</evidence>